<dbReference type="Proteomes" id="UP001165121">
    <property type="component" value="Unassembled WGS sequence"/>
</dbReference>
<reference evidence="1" key="1">
    <citation type="submission" date="2023-04" db="EMBL/GenBank/DDBJ databases">
        <title>Phytophthora fragariaefolia NBRC 109709.</title>
        <authorList>
            <person name="Ichikawa N."/>
            <person name="Sato H."/>
            <person name="Tonouchi N."/>
        </authorList>
    </citation>
    <scope>NUCLEOTIDE SEQUENCE</scope>
    <source>
        <strain evidence="1">NBRC 109709</strain>
    </source>
</reference>
<dbReference type="OrthoDB" id="10606860at2759"/>
<accession>A0A9W6XS57</accession>
<comment type="caution">
    <text evidence="1">The sequence shown here is derived from an EMBL/GenBank/DDBJ whole genome shotgun (WGS) entry which is preliminary data.</text>
</comment>
<keyword evidence="2" id="KW-1185">Reference proteome</keyword>
<proteinExistence type="predicted"/>
<evidence type="ECO:0000313" key="2">
    <source>
        <dbReference type="Proteomes" id="UP001165121"/>
    </source>
</evidence>
<gene>
    <name evidence="1" type="ORF">Pfra01_001536000</name>
</gene>
<dbReference type="EMBL" id="BSXT01001660">
    <property type="protein sequence ID" value="GMF44303.1"/>
    <property type="molecule type" value="Genomic_DNA"/>
</dbReference>
<name>A0A9W6XS57_9STRA</name>
<evidence type="ECO:0000313" key="1">
    <source>
        <dbReference type="EMBL" id="GMF44303.1"/>
    </source>
</evidence>
<protein>
    <submittedName>
        <fullName evidence="1">Unnamed protein product</fullName>
    </submittedName>
</protein>
<organism evidence="1 2">
    <name type="scientific">Phytophthora fragariaefolia</name>
    <dbReference type="NCBI Taxonomy" id="1490495"/>
    <lineage>
        <taxon>Eukaryota</taxon>
        <taxon>Sar</taxon>
        <taxon>Stramenopiles</taxon>
        <taxon>Oomycota</taxon>
        <taxon>Peronosporomycetes</taxon>
        <taxon>Peronosporales</taxon>
        <taxon>Peronosporaceae</taxon>
        <taxon>Phytophthora</taxon>
    </lineage>
</organism>
<dbReference type="AlphaFoldDB" id="A0A9W6XS57"/>
<sequence length="180" mass="20091">MSVALDNSAKISTTLSAIAIDIVQSVVANNDVSKMMRGINRIIFAAGNKTMTSTFRMILLNKNEIIPVNQSPQQPSVSESSSATKLDVYQLQIKPVRGTRIHPVVGRSMEARKQNSESRSNVVINQCDRKDTFHDMVAQPYLLYKDQKRFAVKTARVLYTAEFVLLVRYVEAIVPAIYGV</sequence>